<evidence type="ECO:0000256" key="1">
    <source>
        <dbReference type="SAM" id="Coils"/>
    </source>
</evidence>
<feature type="region of interest" description="Disordered" evidence="2">
    <location>
        <begin position="1"/>
        <end position="150"/>
    </location>
</feature>
<accession>A0A6H0XQY6</accession>
<feature type="compositionally biased region" description="Polar residues" evidence="2">
    <location>
        <begin position="249"/>
        <end position="260"/>
    </location>
</feature>
<organism evidence="3 4">
    <name type="scientific">Peltaster fructicola</name>
    <dbReference type="NCBI Taxonomy" id="286661"/>
    <lineage>
        <taxon>Eukaryota</taxon>
        <taxon>Fungi</taxon>
        <taxon>Dikarya</taxon>
        <taxon>Ascomycota</taxon>
        <taxon>Pezizomycotina</taxon>
        <taxon>Dothideomycetes</taxon>
        <taxon>Dothideomycetes incertae sedis</taxon>
        <taxon>Peltaster</taxon>
    </lineage>
</organism>
<dbReference type="EMBL" id="CP051140">
    <property type="protein sequence ID" value="QIW97166.1"/>
    <property type="molecule type" value="Genomic_DNA"/>
</dbReference>
<sequence length="642" mass="69729">MSSNRTNSALNRPYKPPLASSRSVDRSPLTPRLAPNAPSIASRHTPVSTPRLKQDVKETDVSTNNVTPRSAKRMSRVESTSTTPVQNLESPSLVRASTVSPLALAGDSTQTVSSLSLGRPTMARSPLSDTGVIRAHGPFVRSHAPSELGRMEDSIDSRFFHASDIGKVENEPKRTEPKRAAAFFYADGQQEQKSTASTRTTSPARSEKRLSSNRPPAEALEASQTKFPPALSPALSAVSSSSPFFAVATSQKPRSPSPSKESIHLSYRKGASQIFGSRPSPIPSTRAEPTSRRASFQRAITNHTKSPSLSSIDSGLSQRSRRPSTTTQDTQGPPAQKDDAHEASSSPLRSPLPSIETSLESPPTDAGAMSPTKSLSELAADARRERKVLDLEISNSSLLAINASLEREIRRQKTELKRFRRLSRAGRFSTNVHYEHRGSEGLGALAADVYGLDADFAEFGPASGLSELYDDVSDSDDQSSITSGDAGDLKVDRLAMDERRLRADLDKHRELLVQSQMMNQSLRRCMCATEEMIKEGKRAVDYKVRVSDIKLGGRILTGHEEDGDGDHIEEIEIEDDFDHMSLASPSSHDGVDDHAQSFVNLWGGIGSKTNAGRPSIERSEIGDRDSGIEIDNHSLQQDLTNS</sequence>
<dbReference type="Proteomes" id="UP000503462">
    <property type="component" value="Chromosome 2"/>
</dbReference>
<feature type="compositionally biased region" description="Low complexity" evidence="2">
    <location>
        <begin position="228"/>
        <end position="248"/>
    </location>
</feature>
<evidence type="ECO:0000313" key="3">
    <source>
        <dbReference type="EMBL" id="QIW97166.1"/>
    </source>
</evidence>
<feature type="compositionally biased region" description="Basic and acidic residues" evidence="2">
    <location>
        <begin position="615"/>
        <end position="632"/>
    </location>
</feature>
<feature type="compositionally biased region" description="Polar residues" evidence="2">
    <location>
        <begin position="323"/>
        <end position="333"/>
    </location>
</feature>
<dbReference type="OrthoDB" id="2555519at2759"/>
<dbReference type="PANTHER" id="PTHR38701:SF1">
    <property type="entry name" value="UP-REGULATED DURING SEPTATION PROTEIN 1 DOMAIN-CONTAINING PROTEIN"/>
    <property type="match status" value="1"/>
</dbReference>
<keyword evidence="1" id="KW-0175">Coiled coil</keyword>
<evidence type="ECO:0000313" key="4">
    <source>
        <dbReference type="Proteomes" id="UP000503462"/>
    </source>
</evidence>
<feature type="compositionally biased region" description="Low complexity" evidence="2">
    <location>
        <begin position="344"/>
        <end position="354"/>
    </location>
</feature>
<dbReference type="PANTHER" id="PTHR38701">
    <property type="entry name" value="CHROMOSOME 8, WHOLE GENOME SHOTGUN SEQUENCE"/>
    <property type="match status" value="1"/>
</dbReference>
<keyword evidence="4" id="KW-1185">Reference proteome</keyword>
<evidence type="ECO:0000256" key="2">
    <source>
        <dbReference type="SAM" id="MobiDB-lite"/>
    </source>
</evidence>
<dbReference type="AlphaFoldDB" id="A0A6H0XQY6"/>
<feature type="coiled-coil region" evidence="1">
    <location>
        <begin position="395"/>
        <end position="422"/>
    </location>
</feature>
<feature type="compositionally biased region" description="Basic and acidic residues" evidence="2">
    <location>
        <begin position="163"/>
        <end position="179"/>
    </location>
</feature>
<feature type="compositionally biased region" description="Low complexity" evidence="2">
    <location>
        <begin position="306"/>
        <end position="318"/>
    </location>
</feature>
<name>A0A6H0XQY6_9PEZI</name>
<reference evidence="3 4" key="1">
    <citation type="journal article" date="2016" name="Sci. Rep.">
        <title>Peltaster fructicola genome reveals evolution from an invasive phytopathogen to an ectophytic parasite.</title>
        <authorList>
            <person name="Xu C."/>
            <person name="Chen H."/>
            <person name="Gleason M.L."/>
            <person name="Xu J.R."/>
            <person name="Liu H."/>
            <person name="Zhang R."/>
            <person name="Sun G."/>
        </authorList>
    </citation>
    <scope>NUCLEOTIDE SEQUENCE [LARGE SCALE GENOMIC DNA]</scope>
    <source>
        <strain evidence="3 4">LNHT1506</strain>
    </source>
</reference>
<feature type="region of interest" description="Disordered" evidence="2">
    <location>
        <begin position="603"/>
        <end position="642"/>
    </location>
</feature>
<feature type="compositionally biased region" description="Polar residues" evidence="2">
    <location>
        <begin position="107"/>
        <end position="116"/>
    </location>
</feature>
<protein>
    <submittedName>
        <fullName evidence="3">Uncharacterized protein</fullName>
    </submittedName>
</protein>
<feature type="compositionally biased region" description="Polar residues" evidence="2">
    <location>
        <begin position="292"/>
        <end position="305"/>
    </location>
</feature>
<feature type="compositionally biased region" description="Polar residues" evidence="2">
    <location>
        <begin position="77"/>
        <end position="100"/>
    </location>
</feature>
<feature type="compositionally biased region" description="Polar residues" evidence="2">
    <location>
        <begin position="633"/>
        <end position="642"/>
    </location>
</feature>
<feature type="region of interest" description="Disordered" evidence="2">
    <location>
        <begin position="163"/>
        <end position="372"/>
    </location>
</feature>
<feature type="compositionally biased region" description="Low complexity" evidence="2">
    <location>
        <begin position="194"/>
        <end position="204"/>
    </location>
</feature>
<feature type="compositionally biased region" description="Polar residues" evidence="2">
    <location>
        <begin position="1"/>
        <end position="10"/>
    </location>
</feature>
<gene>
    <name evidence="3" type="ORF">AMS68_002684</name>
</gene>
<proteinExistence type="predicted"/>